<evidence type="ECO:0000259" key="6">
    <source>
        <dbReference type="Pfam" id="PF25062"/>
    </source>
</evidence>
<dbReference type="GO" id="GO:0035721">
    <property type="term" value="P:intraciliary retrograde transport"/>
    <property type="evidence" value="ECO:0007669"/>
    <property type="project" value="TreeGrafter"/>
</dbReference>
<evidence type="ECO:0000256" key="4">
    <source>
        <dbReference type="PROSITE-ProRule" id="PRU00339"/>
    </source>
</evidence>
<evidence type="ECO:0000259" key="8">
    <source>
        <dbReference type="Pfam" id="PF25064"/>
    </source>
</evidence>
<keyword evidence="3 4" id="KW-0802">TPR repeat</keyword>
<dbReference type="GO" id="GO:0005929">
    <property type="term" value="C:cilium"/>
    <property type="evidence" value="ECO:0007669"/>
    <property type="project" value="GOC"/>
</dbReference>
<dbReference type="PROSITE" id="PS50005">
    <property type="entry name" value="TPR"/>
    <property type="match status" value="2"/>
</dbReference>
<dbReference type="Pfam" id="PF25068">
    <property type="entry name" value="ARM_TT21_4th"/>
    <property type="match status" value="1"/>
</dbReference>
<evidence type="ECO:0008006" key="11">
    <source>
        <dbReference type="Google" id="ProtNLM"/>
    </source>
</evidence>
<feature type="domain" description="Tetratricopeptide repeat protein 21A/21B second ARM" evidence="5">
    <location>
        <begin position="272"/>
        <end position="541"/>
    </location>
</feature>
<name>A0A1Y1JW15_PHOPY</name>
<feature type="domain" description="Tetratricopeptide repeat protein 21A/21B fifth ARM repeats" evidence="8">
    <location>
        <begin position="955"/>
        <end position="1071"/>
    </location>
</feature>
<dbReference type="Gene3D" id="1.25.40.10">
    <property type="entry name" value="Tetratricopeptide repeat domain"/>
    <property type="match status" value="6"/>
</dbReference>
<reference evidence="10" key="1">
    <citation type="journal article" date="2016" name="Sci. Rep.">
        <title>Molecular characterization of firefly nuptial gifts: a multi-omics approach sheds light on postcopulatory sexual selection.</title>
        <authorList>
            <person name="Al-Wathiqui N."/>
            <person name="Fallon T.R."/>
            <person name="South A."/>
            <person name="Weng J.K."/>
            <person name="Lewis S.M."/>
        </authorList>
    </citation>
    <scope>NUCLEOTIDE SEQUENCE</scope>
</reference>
<dbReference type="SUPFAM" id="SSF48452">
    <property type="entry name" value="TPR-like"/>
    <property type="match status" value="5"/>
</dbReference>
<evidence type="ECO:0000256" key="1">
    <source>
        <dbReference type="ARBA" id="ARBA00010935"/>
    </source>
</evidence>
<dbReference type="GO" id="GO:0030991">
    <property type="term" value="C:intraciliary transport particle A"/>
    <property type="evidence" value="ECO:0007669"/>
    <property type="project" value="TreeGrafter"/>
</dbReference>
<dbReference type="FunFam" id="1.25.40.10:FF:000219">
    <property type="entry name" value="Tetratricopeptide repeat domain 21B"/>
    <property type="match status" value="1"/>
</dbReference>
<feature type="domain" description="Tetratricopeptide repeat protein 21A/21B N-terminal ARM repeat" evidence="6">
    <location>
        <begin position="10"/>
        <end position="235"/>
    </location>
</feature>
<dbReference type="Pfam" id="PF13176">
    <property type="entry name" value="TPR_7"/>
    <property type="match status" value="1"/>
</dbReference>
<dbReference type="InterPro" id="IPR056833">
    <property type="entry name" value="ARM_TT21_N"/>
</dbReference>
<dbReference type="Pfam" id="PF25060">
    <property type="entry name" value="ARM_TT21_2nd"/>
    <property type="match status" value="1"/>
</dbReference>
<evidence type="ECO:0000259" key="9">
    <source>
        <dbReference type="Pfam" id="PF25068"/>
    </source>
</evidence>
<dbReference type="InterPro" id="IPR019734">
    <property type="entry name" value="TPR_rpt"/>
</dbReference>
<dbReference type="InterPro" id="IPR056835">
    <property type="entry name" value="ARM_TT21_5th"/>
</dbReference>
<dbReference type="Pfam" id="PF25063">
    <property type="entry name" value="ARM_TT21_C"/>
    <property type="match status" value="1"/>
</dbReference>
<dbReference type="InterPro" id="IPR011990">
    <property type="entry name" value="TPR-like_helical_dom_sf"/>
</dbReference>
<evidence type="ECO:0000259" key="7">
    <source>
        <dbReference type="Pfam" id="PF25063"/>
    </source>
</evidence>
<evidence type="ECO:0000259" key="5">
    <source>
        <dbReference type="Pfam" id="PF25060"/>
    </source>
</evidence>
<feature type="domain" description="Tetratricopeptide repeat protein 21A/21B C-terminal ARM" evidence="7">
    <location>
        <begin position="1100"/>
        <end position="1313"/>
    </location>
</feature>
<dbReference type="EMBL" id="GEZM01102120">
    <property type="protein sequence ID" value="JAV51950.1"/>
    <property type="molecule type" value="Transcribed_RNA"/>
</dbReference>
<dbReference type="InterPro" id="IPR056832">
    <property type="entry name" value="ARM_TT21_2nd"/>
</dbReference>
<protein>
    <recommendedName>
        <fullName evidence="11">Tetratricopeptide repeat protein 21B</fullName>
    </recommendedName>
</protein>
<keyword evidence="2" id="KW-0677">Repeat</keyword>
<dbReference type="Pfam" id="PF25064">
    <property type="entry name" value="ARM_TT21_5th"/>
    <property type="match status" value="1"/>
</dbReference>
<feature type="repeat" description="TPR" evidence="4">
    <location>
        <begin position="755"/>
        <end position="788"/>
    </location>
</feature>
<comment type="similarity">
    <text evidence="1">Belongs to the TTC21 family.</text>
</comment>
<sequence>MDEQDLKALIFYYCREKYYNCMLGACQDGIAKFRGDLAFNFYNCVALMLCQQFEQSVRELDCLKSENDFRLSVVHAYMQVYKLTGATSNDKYVKLQKRVQDYKVSATFIDLYYVAFVLFAFKRYEDAHEYILSALVIEPSNAELLALQGWIQLYLLKTNPLSEFQTSQVFEMSLKDNGKNFSSSLGIVESYMHEQNYDEAVAVLNKVVVRFPSTPLALLLKMKLNFALQNWDQCVDVIKRISISEPDNVDVLRIKVLMLICNDGKYEEASNYIQQCRERLYKIEPLNGDLLVENAQLFSRVCERNHLVLSETYKMVEKALEISINNVNYMAELAYHSMLLGNLSDAVRLYKSAMKLDDSDLQVLIGMSFCELLEYGPNEHVKHQVNFLVELDESSQYPKLLFLKAKISTRESSLQSLCEICEQHLHFLGRLPYGTEYLLTLDADFMLQVCKELLLHLPQAPALITKEKHLQKPGPIAKKVETVLNVIVKACPSIQETKYLLSTVQFLNGDATKAKANLEQILQNPNSNFTNCYLLMAQIQLYIGQFERASQSLELGLSHNFAVRENPLYHFIMGIIEKNRNNQDEAIKCFKVALELSNSQPSILSTASSLSLYDKATIYLELIDSHMQAGQLHEATKLTESAVDEFRGTSEEARIVILNADQAIEKHEIQHAIDMLTRVKRNESYYLQAKQKLANILLEYRKDTKAYLQCYLDMVEVDRGPESCILLADAYLHVLEVDKALETYEKAVRMNPTDPALCSKMGKAFVETHYFAKAVSYYQEAIKLTDDMELKLQLADLYMRLPNNNDNAEMFITAEFEKEDTKLEEDLSTLQYKAKLLVMLSEIYRKKGNLLGAQKMLRNAKDYQSRVLKRMSLDHIDVAHGEQNVLKDICMQLSEISVNLKDNEGGIALLKEAISIFPNDLSILQSLAQLYIQINNLELCQQTCAMISKLDPDNEEASVMLADIAFRKIDFDMSSFHFTHLLSKQPTNWKALVRFIEVMRRTGELEEVVPYLQQAEAAMNKSVKNPGFSFATAMYQWYSGNLNAALRNFNNARLDPEWGKRAICSMIEICLNPEDEILGEQFFDIDDSDYRDSRSMALKTAERLLKELKQRNTGLDEENLKHRLLGNFLLLATKEKANVEKALEDFTSLASNDILYREEIGPILGMATAHTMLKQAQRAKNQLKRVVKSVWNFEDAEYLERCWLLLADFYIQASKFDSAKDLLQRTLQHNKACTKAYEFLGFIAEKEQSYKDACNYYDNAWKYSGRANPSIGYKLAFNFMKSKRYAEAIDTSQQVLKFHPDYPRIRKDILDKSLTHLRT</sequence>
<dbReference type="Pfam" id="PF25062">
    <property type="entry name" value="ARM_TT21_N"/>
    <property type="match status" value="1"/>
</dbReference>
<dbReference type="PANTHER" id="PTHR14699:SF0">
    <property type="entry name" value="TETRATRICOPEPTIDE REPEAT PROTEIN 21 HOMOLOG"/>
    <property type="match status" value="1"/>
</dbReference>
<dbReference type="PANTHER" id="PTHR14699">
    <property type="entry name" value="STI2 PROTEIN-RELATED"/>
    <property type="match status" value="1"/>
</dbReference>
<dbReference type="Pfam" id="PF25058">
    <property type="entry name" value="ARM_TT21"/>
    <property type="match status" value="1"/>
</dbReference>
<proteinExistence type="inferred from homology"/>
<dbReference type="GO" id="GO:0061512">
    <property type="term" value="P:protein localization to cilium"/>
    <property type="evidence" value="ECO:0007669"/>
    <property type="project" value="TreeGrafter"/>
</dbReference>
<evidence type="ECO:0000313" key="10">
    <source>
        <dbReference type="EMBL" id="JAV51950.1"/>
    </source>
</evidence>
<dbReference type="InterPro" id="IPR056836">
    <property type="entry name" value="ARM_TT21_4th"/>
</dbReference>
<dbReference type="InterPro" id="IPR056834">
    <property type="entry name" value="ARM_TT21_C"/>
</dbReference>
<dbReference type="InterPro" id="IPR040364">
    <property type="entry name" value="TTC21A/TTC21B"/>
</dbReference>
<accession>A0A1Y1JW15</accession>
<feature type="domain" description="Tetratricopeptide repeat protein 21A/21B fourth ARM" evidence="9">
    <location>
        <begin position="757"/>
        <end position="914"/>
    </location>
</feature>
<evidence type="ECO:0000256" key="2">
    <source>
        <dbReference type="ARBA" id="ARBA00022737"/>
    </source>
</evidence>
<dbReference type="SMART" id="SM00028">
    <property type="entry name" value="TPR"/>
    <property type="match status" value="13"/>
</dbReference>
<organism evidence="10">
    <name type="scientific">Photinus pyralis</name>
    <name type="common">Common eastern firefly</name>
    <name type="synonym">Lampyris pyralis</name>
    <dbReference type="NCBI Taxonomy" id="7054"/>
    <lineage>
        <taxon>Eukaryota</taxon>
        <taxon>Metazoa</taxon>
        <taxon>Ecdysozoa</taxon>
        <taxon>Arthropoda</taxon>
        <taxon>Hexapoda</taxon>
        <taxon>Insecta</taxon>
        <taxon>Pterygota</taxon>
        <taxon>Neoptera</taxon>
        <taxon>Endopterygota</taxon>
        <taxon>Coleoptera</taxon>
        <taxon>Polyphaga</taxon>
        <taxon>Elateriformia</taxon>
        <taxon>Elateroidea</taxon>
        <taxon>Lampyridae</taxon>
        <taxon>Lampyrinae</taxon>
        <taxon>Photinus</taxon>
    </lineage>
</organism>
<evidence type="ECO:0000256" key="3">
    <source>
        <dbReference type="ARBA" id="ARBA00022803"/>
    </source>
</evidence>
<feature type="repeat" description="TPR" evidence="4">
    <location>
        <begin position="721"/>
        <end position="754"/>
    </location>
</feature>